<dbReference type="EMBL" id="KB445552">
    <property type="protein sequence ID" value="EMC98812.1"/>
    <property type="molecule type" value="Genomic_DNA"/>
</dbReference>
<dbReference type="OrthoDB" id="10298631at2759"/>
<dbReference type="RefSeq" id="XP_007673951.1">
    <property type="nucleotide sequence ID" value="XM_007675761.1"/>
</dbReference>
<organism evidence="1 2">
    <name type="scientific">Baudoinia panamericana (strain UAMH 10762)</name>
    <name type="common">Angels' share fungus</name>
    <name type="synonym">Baudoinia compniacensis (strain UAMH 10762)</name>
    <dbReference type="NCBI Taxonomy" id="717646"/>
    <lineage>
        <taxon>Eukaryota</taxon>
        <taxon>Fungi</taxon>
        <taxon>Dikarya</taxon>
        <taxon>Ascomycota</taxon>
        <taxon>Pezizomycotina</taxon>
        <taxon>Dothideomycetes</taxon>
        <taxon>Dothideomycetidae</taxon>
        <taxon>Mycosphaerellales</taxon>
        <taxon>Teratosphaeriaceae</taxon>
        <taxon>Baudoinia</taxon>
    </lineage>
</organism>
<protein>
    <submittedName>
        <fullName evidence="1">Uncharacterized protein</fullName>
    </submittedName>
</protein>
<evidence type="ECO:0000313" key="2">
    <source>
        <dbReference type="Proteomes" id="UP000011761"/>
    </source>
</evidence>
<name>M2LVW4_BAUPA</name>
<sequence length="236" mass="27560">MSQSSASGIDSAAQTQLSSKTSTNLLHLPNEVLLQVLQEIVPDPPKGEHSAFASLLRDTNHISLEYLEYMRIAAVSKRFRQLARDAFFNTYMALLRICLYAPLDDDPIRQAVKRDSRVETSLDRYSIFRTRLQRLHLHMEVWWTEYVHEGVELLKYALRKYPSLMEVQLDVTMIELKEDGAEIACKMWEVLCAWRKRRRAKRKVKLGMTVWFDDKRLTYHAYGAVTVKDLRKPRNA</sequence>
<accession>M2LVW4</accession>
<keyword evidence="2" id="KW-1185">Reference proteome</keyword>
<evidence type="ECO:0000313" key="1">
    <source>
        <dbReference type="EMBL" id="EMC98812.1"/>
    </source>
</evidence>
<dbReference type="KEGG" id="bcom:BAUCODRAFT_145833"/>
<dbReference type="AlphaFoldDB" id="M2LVW4"/>
<dbReference type="GeneID" id="19108630"/>
<gene>
    <name evidence="1" type="ORF">BAUCODRAFT_145833</name>
</gene>
<dbReference type="HOGENOM" id="CLU_1175222_0_0_1"/>
<proteinExistence type="predicted"/>
<dbReference type="Proteomes" id="UP000011761">
    <property type="component" value="Unassembled WGS sequence"/>
</dbReference>
<reference evidence="1 2" key="1">
    <citation type="journal article" date="2012" name="PLoS Pathog.">
        <title>Diverse lifestyles and strategies of plant pathogenesis encoded in the genomes of eighteen Dothideomycetes fungi.</title>
        <authorList>
            <person name="Ohm R.A."/>
            <person name="Feau N."/>
            <person name="Henrissat B."/>
            <person name="Schoch C.L."/>
            <person name="Horwitz B.A."/>
            <person name="Barry K.W."/>
            <person name="Condon B.J."/>
            <person name="Copeland A.C."/>
            <person name="Dhillon B."/>
            <person name="Glaser F."/>
            <person name="Hesse C.N."/>
            <person name="Kosti I."/>
            <person name="LaButti K."/>
            <person name="Lindquist E.A."/>
            <person name="Lucas S."/>
            <person name="Salamov A.A."/>
            <person name="Bradshaw R.E."/>
            <person name="Ciuffetti L."/>
            <person name="Hamelin R.C."/>
            <person name="Kema G.H.J."/>
            <person name="Lawrence C."/>
            <person name="Scott J.A."/>
            <person name="Spatafora J.W."/>
            <person name="Turgeon B.G."/>
            <person name="de Wit P.J.G.M."/>
            <person name="Zhong S."/>
            <person name="Goodwin S.B."/>
            <person name="Grigoriev I.V."/>
        </authorList>
    </citation>
    <scope>NUCLEOTIDE SEQUENCE [LARGE SCALE GENOMIC DNA]</scope>
    <source>
        <strain evidence="1 2">UAMH 10762</strain>
    </source>
</reference>